<protein>
    <submittedName>
        <fullName evidence="10">Glycosyltransferase family 39 protein</fullName>
    </submittedName>
</protein>
<keyword evidence="2" id="KW-1003">Cell membrane</keyword>
<keyword evidence="7 8" id="KW-0472">Membrane</keyword>
<keyword evidence="5 8" id="KW-0812">Transmembrane</keyword>
<evidence type="ECO:0000259" key="9">
    <source>
        <dbReference type="Pfam" id="PF13231"/>
    </source>
</evidence>
<organism evidence="10 11">
    <name type="scientific">Saccharopolyspora gregorii</name>
    <dbReference type="NCBI Taxonomy" id="33914"/>
    <lineage>
        <taxon>Bacteria</taxon>
        <taxon>Bacillati</taxon>
        <taxon>Actinomycetota</taxon>
        <taxon>Actinomycetes</taxon>
        <taxon>Pseudonocardiales</taxon>
        <taxon>Pseudonocardiaceae</taxon>
        <taxon>Saccharopolyspora</taxon>
    </lineage>
</organism>
<dbReference type="Pfam" id="PF13231">
    <property type="entry name" value="PMT_2"/>
    <property type="match status" value="1"/>
</dbReference>
<evidence type="ECO:0000256" key="6">
    <source>
        <dbReference type="ARBA" id="ARBA00022989"/>
    </source>
</evidence>
<accession>A0ABP6RRI6</accession>
<keyword evidence="4" id="KW-0808">Transferase</keyword>
<dbReference type="InterPro" id="IPR038731">
    <property type="entry name" value="RgtA/B/C-like"/>
</dbReference>
<dbReference type="PANTHER" id="PTHR33908:SF11">
    <property type="entry name" value="MEMBRANE PROTEIN"/>
    <property type="match status" value="1"/>
</dbReference>
<proteinExistence type="predicted"/>
<feature type="transmembrane region" description="Helical" evidence="8">
    <location>
        <begin position="27"/>
        <end position="49"/>
    </location>
</feature>
<feature type="transmembrane region" description="Helical" evidence="8">
    <location>
        <begin position="347"/>
        <end position="373"/>
    </location>
</feature>
<evidence type="ECO:0000256" key="7">
    <source>
        <dbReference type="ARBA" id="ARBA00023136"/>
    </source>
</evidence>
<evidence type="ECO:0000256" key="2">
    <source>
        <dbReference type="ARBA" id="ARBA00022475"/>
    </source>
</evidence>
<dbReference type="InterPro" id="IPR050297">
    <property type="entry name" value="LipidA_mod_glycosyltrf_83"/>
</dbReference>
<reference evidence="11" key="1">
    <citation type="journal article" date="2019" name="Int. J. Syst. Evol. Microbiol.">
        <title>The Global Catalogue of Microorganisms (GCM) 10K type strain sequencing project: providing services to taxonomists for standard genome sequencing and annotation.</title>
        <authorList>
            <consortium name="The Broad Institute Genomics Platform"/>
            <consortium name="The Broad Institute Genome Sequencing Center for Infectious Disease"/>
            <person name="Wu L."/>
            <person name="Ma J."/>
        </authorList>
    </citation>
    <scope>NUCLEOTIDE SEQUENCE [LARGE SCALE GENOMIC DNA]</scope>
    <source>
        <strain evidence="11">JCM 9687</strain>
    </source>
</reference>
<feature type="transmembrane region" description="Helical" evidence="8">
    <location>
        <begin position="294"/>
        <end position="310"/>
    </location>
</feature>
<comment type="subcellular location">
    <subcellularLocation>
        <location evidence="1">Cell membrane</location>
        <topology evidence="1">Multi-pass membrane protein</topology>
    </subcellularLocation>
</comment>
<dbReference type="PANTHER" id="PTHR33908">
    <property type="entry name" value="MANNOSYLTRANSFERASE YKCB-RELATED"/>
    <property type="match status" value="1"/>
</dbReference>
<comment type="caution">
    <text evidence="10">The sequence shown here is derived from an EMBL/GenBank/DDBJ whole genome shotgun (WGS) entry which is preliminary data.</text>
</comment>
<keyword evidence="3" id="KW-0328">Glycosyltransferase</keyword>
<evidence type="ECO:0000256" key="8">
    <source>
        <dbReference type="SAM" id="Phobius"/>
    </source>
</evidence>
<feature type="transmembrane region" description="Helical" evidence="8">
    <location>
        <begin position="262"/>
        <end position="282"/>
    </location>
</feature>
<sequence length="497" mass="53281">MHTEVRATAARPPSTTAGPPAFARRPLLLVAAAFAVVHLVAGAFGGYWIDEVYMLAAGRYHPDWGYVDQPPLAPLLAGAMGWLAPGSMIVLRLPAVLISAGGVLLAGSLAREFGGDRRSQVLAGLGFATGLWTSLVAHWITPYTLEAPLWMLLCLLMVRWCRQHAEGRADDRLLLGLGGVIGVTMQVKVHVAVLCAALLLCLLVFGPRDLLRRPMFWGCIGIALVIAAPTLIWQAAHGWPQLAMSEVVQAETPILSGGRSGAALSMVLYMGVLGVPLCLYGVARMLTAAEFRPYRFIAAAALAQYAFYIATSGRPYYVVGMYGVLLAAGAVAFQRRREARAAAGRRGAAWLAWPAGALAVLAAGAVVVMSSMLATAFGVPADRALAGEVATAYRQLPAQQREHTAVVGESYILAAMLDAHTHEYGLPPAHSAHRGYGYFGTPDDGARDVLFVGEDPEPWRPHFAAVRRIDGGGTPLWLLTDRQEPWPQLWEQVRSLK</sequence>
<dbReference type="EMBL" id="BAAAYK010000038">
    <property type="protein sequence ID" value="GAA3354889.1"/>
    <property type="molecule type" value="Genomic_DNA"/>
</dbReference>
<feature type="transmembrane region" description="Helical" evidence="8">
    <location>
        <begin position="121"/>
        <end position="141"/>
    </location>
</feature>
<evidence type="ECO:0000256" key="1">
    <source>
        <dbReference type="ARBA" id="ARBA00004651"/>
    </source>
</evidence>
<keyword evidence="11" id="KW-1185">Reference proteome</keyword>
<feature type="transmembrane region" description="Helical" evidence="8">
    <location>
        <begin position="89"/>
        <end position="109"/>
    </location>
</feature>
<feature type="transmembrane region" description="Helical" evidence="8">
    <location>
        <begin position="217"/>
        <end position="236"/>
    </location>
</feature>
<feature type="transmembrane region" description="Helical" evidence="8">
    <location>
        <begin position="316"/>
        <end position="335"/>
    </location>
</feature>
<gene>
    <name evidence="10" type="ORF">GCM10020366_12780</name>
</gene>
<evidence type="ECO:0000313" key="11">
    <source>
        <dbReference type="Proteomes" id="UP001500483"/>
    </source>
</evidence>
<evidence type="ECO:0000256" key="4">
    <source>
        <dbReference type="ARBA" id="ARBA00022679"/>
    </source>
</evidence>
<feature type="transmembrane region" description="Helical" evidence="8">
    <location>
        <begin position="187"/>
        <end position="205"/>
    </location>
</feature>
<dbReference type="RefSeq" id="WP_344924913.1">
    <property type="nucleotide sequence ID" value="NZ_BAAAYK010000038.1"/>
</dbReference>
<name>A0ABP6RRI6_9PSEU</name>
<keyword evidence="6 8" id="KW-1133">Transmembrane helix</keyword>
<evidence type="ECO:0000256" key="5">
    <source>
        <dbReference type="ARBA" id="ARBA00022692"/>
    </source>
</evidence>
<evidence type="ECO:0000256" key="3">
    <source>
        <dbReference type="ARBA" id="ARBA00022676"/>
    </source>
</evidence>
<feature type="domain" description="Glycosyltransferase RgtA/B/C/D-like" evidence="9">
    <location>
        <begin position="68"/>
        <end position="233"/>
    </location>
</feature>
<evidence type="ECO:0000313" key="10">
    <source>
        <dbReference type="EMBL" id="GAA3354889.1"/>
    </source>
</evidence>
<dbReference type="Proteomes" id="UP001500483">
    <property type="component" value="Unassembled WGS sequence"/>
</dbReference>